<dbReference type="SMART" id="SM00966">
    <property type="entry name" value="SpoVT_AbrB"/>
    <property type="match status" value="1"/>
</dbReference>
<sequence>MEVTATITPKFQIHLPVAIRTKAGFIHHGPVVIRADGGRIIIEKKRGKSILDLAGKYKARGKHPKIDLANIRDYIDYGNLP</sequence>
<protein>
    <recommendedName>
        <fullName evidence="1">SpoVT-AbrB domain-containing protein</fullName>
    </recommendedName>
</protein>
<evidence type="ECO:0000259" key="1">
    <source>
        <dbReference type="SMART" id="SM00966"/>
    </source>
</evidence>
<proteinExistence type="predicted"/>
<dbReference type="AlphaFoldDB" id="A0A1F6AW31"/>
<comment type="caution">
    <text evidence="2">The sequence shown here is derived from an EMBL/GenBank/DDBJ whole genome shotgun (WGS) entry which is preliminary data.</text>
</comment>
<dbReference type="EMBL" id="MFJW01000041">
    <property type="protein sequence ID" value="OGG28901.1"/>
    <property type="molecule type" value="Genomic_DNA"/>
</dbReference>
<accession>A0A1F6AW31</accession>
<organism evidence="2 3">
    <name type="scientific">Candidatus Gottesmanbacteria bacterium RIFCSPLOWO2_01_FULL_46_21</name>
    <dbReference type="NCBI Taxonomy" id="1798393"/>
    <lineage>
        <taxon>Bacteria</taxon>
        <taxon>Candidatus Gottesmaniibacteriota</taxon>
    </lineage>
</organism>
<dbReference type="GO" id="GO:0003677">
    <property type="term" value="F:DNA binding"/>
    <property type="evidence" value="ECO:0007669"/>
    <property type="project" value="InterPro"/>
</dbReference>
<feature type="domain" description="SpoVT-AbrB" evidence="1">
    <location>
        <begin position="5"/>
        <end position="50"/>
    </location>
</feature>
<dbReference type="InterPro" id="IPR007159">
    <property type="entry name" value="SpoVT-AbrB_dom"/>
</dbReference>
<reference evidence="2 3" key="1">
    <citation type="journal article" date="2016" name="Nat. Commun.">
        <title>Thousands of microbial genomes shed light on interconnected biogeochemical processes in an aquifer system.</title>
        <authorList>
            <person name="Anantharaman K."/>
            <person name="Brown C.T."/>
            <person name="Hug L.A."/>
            <person name="Sharon I."/>
            <person name="Castelle C.J."/>
            <person name="Probst A.J."/>
            <person name="Thomas B.C."/>
            <person name="Singh A."/>
            <person name="Wilkins M.J."/>
            <person name="Karaoz U."/>
            <person name="Brodie E.L."/>
            <person name="Williams K.H."/>
            <person name="Hubbard S.S."/>
            <person name="Banfield J.F."/>
        </authorList>
    </citation>
    <scope>NUCLEOTIDE SEQUENCE [LARGE SCALE GENOMIC DNA]</scope>
</reference>
<dbReference type="Proteomes" id="UP000178461">
    <property type="component" value="Unassembled WGS sequence"/>
</dbReference>
<dbReference type="InterPro" id="IPR037914">
    <property type="entry name" value="SpoVT-AbrB_sf"/>
</dbReference>
<evidence type="ECO:0000313" key="3">
    <source>
        <dbReference type="Proteomes" id="UP000178461"/>
    </source>
</evidence>
<gene>
    <name evidence="2" type="ORF">A2971_05070</name>
</gene>
<dbReference type="SUPFAM" id="SSF89447">
    <property type="entry name" value="AbrB/MazE/MraZ-like"/>
    <property type="match status" value="1"/>
</dbReference>
<name>A0A1F6AW31_9BACT</name>
<evidence type="ECO:0000313" key="2">
    <source>
        <dbReference type="EMBL" id="OGG28901.1"/>
    </source>
</evidence>